<dbReference type="GO" id="GO:0030687">
    <property type="term" value="C:preribosome, large subunit precursor"/>
    <property type="evidence" value="ECO:0007669"/>
    <property type="project" value="TreeGrafter"/>
</dbReference>
<reference evidence="5" key="3">
    <citation type="submission" date="2025-04" db="UniProtKB">
        <authorList>
            <consortium name="RefSeq"/>
        </authorList>
    </citation>
    <scope>IDENTIFICATION</scope>
    <source>
        <strain evidence="5">CBS 781.70</strain>
    </source>
</reference>
<evidence type="ECO:0000256" key="1">
    <source>
        <dbReference type="SAM" id="MobiDB-lite"/>
    </source>
</evidence>
<dbReference type="SMART" id="SM00879">
    <property type="entry name" value="Brix"/>
    <property type="match status" value="1"/>
</dbReference>
<dbReference type="RefSeq" id="XP_033534423.1">
    <property type="nucleotide sequence ID" value="XM_033679354.1"/>
</dbReference>
<feature type="compositionally biased region" description="Basic residues" evidence="1">
    <location>
        <begin position="1"/>
        <end position="11"/>
    </location>
</feature>
<dbReference type="OrthoDB" id="10261452at2759"/>
<feature type="region of interest" description="Disordered" evidence="1">
    <location>
        <begin position="148"/>
        <end position="169"/>
    </location>
</feature>
<proteinExistence type="predicted"/>
<dbReference type="EMBL" id="ML975156">
    <property type="protein sequence ID" value="KAF1812792.1"/>
    <property type="molecule type" value="Genomic_DNA"/>
</dbReference>
<name>A0A6G1G482_9PEZI</name>
<protein>
    <submittedName>
        <fullName evidence="3 5">Brix-domain-containing protein</fullName>
    </submittedName>
</protein>
<feature type="compositionally biased region" description="Basic and acidic residues" evidence="1">
    <location>
        <begin position="382"/>
        <end position="424"/>
    </location>
</feature>
<feature type="compositionally biased region" description="Polar residues" evidence="1">
    <location>
        <begin position="206"/>
        <end position="215"/>
    </location>
</feature>
<reference evidence="3 5" key="1">
    <citation type="submission" date="2020-01" db="EMBL/GenBank/DDBJ databases">
        <authorList>
            <consortium name="DOE Joint Genome Institute"/>
            <person name="Haridas S."/>
            <person name="Albert R."/>
            <person name="Binder M."/>
            <person name="Bloem J."/>
            <person name="Labutti K."/>
            <person name="Salamov A."/>
            <person name="Andreopoulos B."/>
            <person name="Baker S.E."/>
            <person name="Barry K."/>
            <person name="Bills G."/>
            <person name="Bluhm B.H."/>
            <person name="Cannon C."/>
            <person name="Castanera R."/>
            <person name="Culley D.E."/>
            <person name="Daum C."/>
            <person name="Ezra D."/>
            <person name="Gonzalez J.B."/>
            <person name="Henrissat B."/>
            <person name="Kuo A."/>
            <person name="Liang C."/>
            <person name="Lipzen A."/>
            <person name="Lutzoni F."/>
            <person name="Magnuson J."/>
            <person name="Mondo S."/>
            <person name="Nolan M."/>
            <person name="Ohm R."/>
            <person name="Pangilinan J."/>
            <person name="Park H.-J."/>
            <person name="Ramirez L."/>
            <person name="Alfaro M."/>
            <person name="Sun H."/>
            <person name="Tritt A."/>
            <person name="Yoshinaga Y."/>
            <person name="Zwiers L.-H."/>
            <person name="Turgeon B.G."/>
            <person name="Goodwin S.B."/>
            <person name="Spatafora J.W."/>
            <person name="Crous P.W."/>
            <person name="Grigoriev I.V."/>
        </authorList>
    </citation>
    <scope>NUCLEOTIDE SEQUENCE</scope>
    <source>
        <strain evidence="3 5">CBS 781.70</strain>
    </source>
</reference>
<feature type="region of interest" description="Disordered" evidence="1">
    <location>
        <begin position="252"/>
        <end position="305"/>
    </location>
</feature>
<accession>A0A6G1G482</accession>
<dbReference type="GO" id="GO:0006364">
    <property type="term" value="P:rRNA processing"/>
    <property type="evidence" value="ECO:0007669"/>
    <property type="project" value="InterPro"/>
</dbReference>
<feature type="compositionally biased region" description="Basic and acidic residues" evidence="1">
    <location>
        <begin position="324"/>
        <end position="333"/>
    </location>
</feature>
<evidence type="ECO:0000313" key="4">
    <source>
        <dbReference type="Proteomes" id="UP000504638"/>
    </source>
</evidence>
<evidence type="ECO:0000259" key="2">
    <source>
        <dbReference type="PROSITE" id="PS50833"/>
    </source>
</evidence>
<evidence type="ECO:0000313" key="5">
    <source>
        <dbReference type="RefSeq" id="XP_033534423.1"/>
    </source>
</evidence>
<dbReference type="PANTHER" id="PTHR12661">
    <property type="entry name" value="PETER PAN-RELATED"/>
    <property type="match status" value="1"/>
</dbReference>
<feature type="region of interest" description="Disordered" evidence="1">
    <location>
        <begin position="382"/>
        <end position="479"/>
    </location>
</feature>
<dbReference type="AlphaFoldDB" id="A0A6G1G482"/>
<dbReference type="InterPro" id="IPR045112">
    <property type="entry name" value="PPAN-like"/>
</dbReference>
<feature type="compositionally biased region" description="Acidic residues" evidence="1">
    <location>
        <begin position="425"/>
        <end position="479"/>
    </location>
</feature>
<dbReference type="Pfam" id="PF04427">
    <property type="entry name" value="Brix"/>
    <property type="match status" value="1"/>
</dbReference>
<feature type="domain" description="Brix" evidence="2">
    <location>
        <begin position="29"/>
        <end position="372"/>
    </location>
</feature>
<dbReference type="InterPro" id="IPR007109">
    <property type="entry name" value="Brix"/>
</dbReference>
<feature type="region of interest" description="Disordered" evidence="1">
    <location>
        <begin position="318"/>
        <end position="345"/>
    </location>
</feature>
<feature type="region of interest" description="Disordered" evidence="1">
    <location>
        <begin position="1"/>
        <end position="26"/>
    </location>
</feature>
<dbReference type="PANTHER" id="PTHR12661:SF5">
    <property type="entry name" value="SUPPRESSOR OF SWI4 1 HOMOLOG"/>
    <property type="match status" value="1"/>
</dbReference>
<feature type="region of interest" description="Disordered" evidence="1">
    <location>
        <begin position="205"/>
        <end position="224"/>
    </location>
</feature>
<dbReference type="GeneID" id="54419924"/>
<dbReference type="PROSITE" id="PS50833">
    <property type="entry name" value="BRIX"/>
    <property type="match status" value="1"/>
</dbReference>
<keyword evidence="4" id="KW-1185">Reference proteome</keyword>
<dbReference type="GO" id="GO:0000027">
    <property type="term" value="P:ribosomal large subunit assembly"/>
    <property type="evidence" value="ECO:0007669"/>
    <property type="project" value="TreeGrafter"/>
</dbReference>
<gene>
    <name evidence="3 5" type="ORF">P152DRAFT_457992</name>
</gene>
<evidence type="ECO:0000313" key="3">
    <source>
        <dbReference type="EMBL" id="KAF1812792.1"/>
    </source>
</evidence>
<dbReference type="GO" id="GO:0019843">
    <property type="term" value="F:rRNA binding"/>
    <property type="evidence" value="ECO:0007669"/>
    <property type="project" value="InterPro"/>
</dbReference>
<sequence>MARRRVKKRTQARNVQDQSGRNIERTPKSMVLRIGAGEVGPSISQLAQDVRSVMEPETASRLRERKANKLRDYTTMCGPLGVTHLILFSRSPAGNTNLRIAITPRGPTLHFRVDNYSLCKDIMKAMRHPKNDTNLYKSPPLLVMNNFMSPQTTKKGSKESSEGQPKGVPKHLEQLCTTVFQSLFPPITPQTTPLSSIKRVLLLNREPNSPSTDPQTSHDESDNPSYILTFRHFAITTKTASASRAVKRLKSAAKKGAAAAPTGAGKKKGRSVPNLGSLPDVSDWVLHGDDPGSYTSASESEPDTDAEVEVGVMEKRAFPNRNARVAEDGESGAKKPSRPAQNSRVEKRAVKLIEIGPRMRMRLVKVEDGVCSGKVMWHEFVDKSPEEVKKQEKEWERRTAQKDARRKEQRDNIEKKRMEKKPNETAEEGDEMENEYDTDEIEDLDDEDLDEMAYEDVSDDDELVDADGVEDEEMEDADE</sequence>
<reference evidence="5" key="2">
    <citation type="submission" date="2020-04" db="EMBL/GenBank/DDBJ databases">
        <authorList>
            <consortium name="NCBI Genome Project"/>
        </authorList>
    </citation>
    <scope>NUCLEOTIDE SEQUENCE</scope>
    <source>
        <strain evidence="5">CBS 781.70</strain>
    </source>
</reference>
<dbReference type="Proteomes" id="UP000504638">
    <property type="component" value="Unplaced"/>
</dbReference>
<feature type="compositionally biased region" description="Polar residues" evidence="1">
    <location>
        <begin position="12"/>
        <end position="21"/>
    </location>
</feature>
<feature type="compositionally biased region" description="Low complexity" evidence="1">
    <location>
        <begin position="254"/>
        <end position="264"/>
    </location>
</feature>
<organism evidence="3">
    <name type="scientific">Eremomyces bilateralis CBS 781.70</name>
    <dbReference type="NCBI Taxonomy" id="1392243"/>
    <lineage>
        <taxon>Eukaryota</taxon>
        <taxon>Fungi</taxon>
        <taxon>Dikarya</taxon>
        <taxon>Ascomycota</taxon>
        <taxon>Pezizomycotina</taxon>
        <taxon>Dothideomycetes</taxon>
        <taxon>Dothideomycetes incertae sedis</taxon>
        <taxon>Eremomycetales</taxon>
        <taxon>Eremomycetaceae</taxon>
        <taxon>Eremomyces</taxon>
    </lineage>
</organism>